<accession>A0A0N4WZB9</accession>
<keyword evidence="2" id="KW-0732">Signal</keyword>
<dbReference type="STRING" id="6290.A0A0N4WZB9"/>
<dbReference type="InterPro" id="IPR011001">
    <property type="entry name" value="Saposin-like"/>
</dbReference>
<dbReference type="OrthoDB" id="5771855at2759"/>
<dbReference type="Proteomes" id="UP000268014">
    <property type="component" value="Unassembled WGS sequence"/>
</dbReference>
<gene>
    <name evidence="4" type="ORF">HPLM_LOCUS17266</name>
</gene>
<dbReference type="OMA" id="LCTFCKE"/>
<dbReference type="EMBL" id="UZAF01019865">
    <property type="protein sequence ID" value="VDO64282.1"/>
    <property type="molecule type" value="Genomic_DNA"/>
</dbReference>
<dbReference type="Gene3D" id="1.10.225.10">
    <property type="entry name" value="Saposin-like"/>
    <property type="match status" value="1"/>
</dbReference>
<feature type="domain" description="Saposin B-type" evidence="3">
    <location>
        <begin position="27"/>
        <end position="105"/>
    </location>
</feature>
<evidence type="ECO:0000256" key="1">
    <source>
        <dbReference type="ARBA" id="ARBA00023157"/>
    </source>
</evidence>
<organism evidence="6">
    <name type="scientific">Haemonchus placei</name>
    <name type="common">Barber's pole worm</name>
    <dbReference type="NCBI Taxonomy" id="6290"/>
    <lineage>
        <taxon>Eukaryota</taxon>
        <taxon>Metazoa</taxon>
        <taxon>Ecdysozoa</taxon>
        <taxon>Nematoda</taxon>
        <taxon>Chromadorea</taxon>
        <taxon>Rhabditida</taxon>
        <taxon>Rhabditina</taxon>
        <taxon>Rhabditomorpha</taxon>
        <taxon>Strongyloidea</taxon>
        <taxon>Trichostrongylidae</taxon>
        <taxon>Haemonchus</taxon>
    </lineage>
</organism>
<dbReference type="PROSITE" id="PS50015">
    <property type="entry name" value="SAP_B"/>
    <property type="match status" value="1"/>
</dbReference>
<proteinExistence type="predicted"/>
<dbReference type="AlphaFoldDB" id="A0A0N4WZB9"/>
<feature type="signal peptide" evidence="2">
    <location>
        <begin position="1"/>
        <end position="17"/>
    </location>
</feature>
<evidence type="ECO:0000313" key="6">
    <source>
        <dbReference type="WBParaSite" id="HPLM_0001727901-mRNA-1"/>
    </source>
</evidence>
<evidence type="ECO:0000259" key="3">
    <source>
        <dbReference type="PROSITE" id="PS50015"/>
    </source>
</evidence>
<keyword evidence="1" id="KW-1015">Disulfide bond</keyword>
<dbReference type="SUPFAM" id="SSF47862">
    <property type="entry name" value="Saposin"/>
    <property type="match status" value="1"/>
</dbReference>
<sequence>MFRLALIAAVFCAYAYSEPIPPQFKANPILCTFCKETVDIIAPELDKSYPEIEKAFLIACKHFFSFLPDGDKQCEEIANKVIKPIKEALEQGVTSEDVCKKILAC</sequence>
<evidence type="ECO:0000256" key="2">
    <source>
        <dbReference type="SAM" id="SignalP"/>
    </source>
</evidence>
<evidence type="ECO:0000313" key="4">
    <source>
        <dbReference type="EMBL" id="VDO64282.1"/>
    </source>
</evidence>
<dbReference type="SMART" id="SM00741">
    <property type="entry name" value="SapB"/>
    <property type="match status" value="1"/>
</dbReference>
<keyword evidence="5" id="KW-1185">Reference proteome</keyword>
<name>A0A0N4WZB9_HAEPC</name>
<protein>
    <submittedName>
        <fullName evidence="6">Saposin B-type domain-containing protein</fullName>
    </submittedName>
</protein>
<reference evidence="4 5" key="2">
    <citation type="submission" date="2018-11" db="EMBL/GenBank/DDBJ databases">
        <authorList>
            <consortium name="Pathogen Informatics"/>
        </authorList>
    </citation>
    <scope>NUCLEOTIDE SEQUENCE [LARGE SCALE GENOMIC DNA]</scope>
    <source>
        <strain evidence="4 5">MHpl1</strain>
    </source>
</reference>
<feature type="chain" id="PRO_5043124158" evidence="2">
    <location>
        <begin position="18"/>
        <end position="105"/>
    </location>
</feature>
<dbReference type="InterPro" id="IPR008139">
    <property type="entry name" value="SaposinB_dom"/>
</dbReference>
<reference evidence="6" key="1">
    <citation type="submission" date="2017-02" db="UniProtKB">
        <authorList>
            <consortium name="WormBaseParasite"/>
        </authorList>
    </citation>
    <scope>IDENTIFICATION</scope>
</reference>
<evidence type="ECO:0000313" key="5">
    <source>
        <dbReference type="Proteomes" id="UP000268014"/>
    </source>
</evidence>
<dbReference type="WBParaSite" id="HPLM_0001727901-mRNA-1">
    <property type="protein sequence ID" value="HPLM_0001727901-mRNA-1"/>
    <property type="gene ID" value="HPLM_0001727901"/>
</dbReference>